<organism evidence="1 2">
    <name type="scientific">Phytophthora fragariaefolia</name>
    <dbReference type="NCBI Taxonomy" id="1490495"/>
    <lineage>
        <taxon>Eukaryota</taxon>
        <taxon>Sar</taxon>
        <taxon>Stramenopiles</taxon>
        <taxon>Oomycota</taxon>
        <taxon>Peronosporomycetes</taxon>
        <taxon>Peronosporales</taxon>
        <taxon>Peronosporaceae</taxon>
        <taxon>Phytophthora</taxon>
    </lineage>
</organism>
<gene>
    <name evidence="1" type="ORF">Pfra01_001040000</name>
</gene>
<comment type="caution">
    <text evidence="1">The sequence shown here is derived from an EMBL/GenBank/DDBJ whole genome shotgun (WGS) entry which is preliminary data.</text>
</comment>
<proteinExistence type="predicted"/>
<dbReference type="Proteomes" id="UP001165121">
    <property type="component" value="Unassembled WGS sequence"/>
</dbReference>
<evidence type="ECO:0000313" key="2">
    <source>
        <dbReference type="Proteomes" id="UP001165121"/>
    </source>
</evidence>
<dbReference type="AlphaFoldDB" id="A0A9W6XF20"/>
<reference evidence="1" key="1">
    <citation type="submission" date="2023-04" db="EMBL/GenBank/DDBJ databases">
        <title>Phytophthora fragariaefolia NBRC 109709.</title>
        <authorList>
            <person name="Ichikawa N."/>
            <person name="Sato H."/>
            <person name="Tonouchi N."/>
        </authorList>
    </citation>
    <scope>NUCLEOTIDE SEQUENCE</scope>
    <source>
        <strain evidence="1">NBRC 109709</strain>
    </source>
</reference>
<evidence type="ECO:0000313" key="1">
    <source>
        <dbReference type="EMBL" id="GMF37267.1"/>
    </source>
</evidence>
<name>A0A9W6XF20_9STRA</name>
<sequence length="77" mass="8543">MLNVVRTGPVTFITLYYPSNAWMGGSALVYKCYEDVEKLGGPVVWALRKIFSAQLSDQSIHCQNAYDVQYEGGSFGT</sequence>
<protein>
    <submittedName>
        <fullName evidence="1">Unnamed protein product</fullName>
    </submittedName>
</protein>
<accession>A0A9W6XF20</accession>
<keyword evidence="2" id="KW-1185">Reference proteome</keyword>
<dbReference type="EMBL" id="BSXT01000996">
    <property type="protein sequence ID" value="GMF37267.1"/>
    <property type="molecule type" value="Genomic_DNA"/>
</dbReference>